<accession>A0A381WI88</accession>
<organism evidence="15">
    <name type="scientific">marine metagenome</name>
    <dbReference type="NCBI Taxonomy" id="408172"/>
    <lineage>
        <taxon>unclassified sequences</taxon>
        <taxon>metagenomes</taxon>
        <taxon>ecological metagenomes</taxon>
    </lineage>
</organism>
<feature type="domain" description="ABC transmembrane type-2" evidence="14">
    <location>
        <begin position="4"/>
        <end position="230"/>
    </location>
</feature>
<evidence type="ECO:0000256" key="6">
    <source>
        <dbReference type="ARBA" id="ARBA00022458"/>
    </source>
</evidence>
<keyword evidence="10 13" id="KW-1133">Transmembrane helix</keyword>
<dbReference type="PRINTS" id="PR00164">
    <property type="entry name" value="ABC2TRNSPORT"/>
</dbReference>
<comment type="subunit">
    <text evidence="3">The complex is composed of two ATP-binding proteins (NodI) and two transmembrane proteins (NodJ).</text>
</comment>
<feature type="transmembrane region" description="Helical" evidence="13">
    <location>
        <begin position="36"/>
        <end position="55"/>
    </location>
</feature>
<dbReference type="PANTHER" id="PTHR43229">
    <property type="entry name" value="NODULATION PROTEIN J"/>
    <property type="match status" value="1"/>
</dbReference>
<comment type="function">
    <text evidence="12">Part of the ABC transporter complex NodIJ involved in the export of the nodulation factors (Nod factors), the bacterial signal molecules that induce symbiosis and subsequent nodulation induction. Nod factors are LCO (lipo-chitin oligosaccharide), a modified beta-1,4-linked N-acetylglucosamine oligosaccharide. This subunit encodes the transporter.</text>
</comment>
<evidence type="ECO:0000256" key="4">
    <source>
        <dbReference type="ARBA" id="ARBA00014639"/>
    </source>
</evidence>
<dbReference type="NCBIfam" id="TIGR01291">
    <property type="entry name" value="nodJ"/>
    <property type="match status" value="1"/>
</dbReference>
<dbReference type="GO" id="GO:0043190">
    <property type="term" value="C:ATP-binding cassette (ABC) transporter complex"/>
    <property type="evidence" value="ECO:0007669"/>
    <property type="project" value="InterPro"/>
</dbReference>
<evidence type="ECO:0000256" key="10">
    <source>
        <dbReference type="ARBA" id="ARBA00022989"/>
    </source>
</evidence>
<dbReference type="InterPro" id="IPR051784">
    <property type="entry name" value="Nod_factor_ABC_transporter"/>
</dbReference>
<evidence type="ECO:0000256" key="12">
    <source>
        <dbReference type="ARBA" id="ARBA00025119"/>
    </source>
</evidence>
<evidence type="ECO:0000256" key="5">
    <source>
        <dbReference type="ARBA" id="ARBA00022448"/>
    </source>
</evidence>
<keyword evidence="9 13" id="KW-0812">Transmembrane</keyword>
<dbReference type="GO" id="GO:0009877">
    <property type="term" value="P:nodulation"/>
    <property type="evidence" value="ECO:0007669"/>
    <property type="project" value="UniProtKB-KW"/>
</dbReference>
<evidence type="ECO:0000256" key="9">
    <source>
        <dbReference type="ARBA" id="ARBA00022692"/>
    </source>
</evidence>
<dbReference type="PIRSF" id="PIRSF006648">
    <property type="entry name" value="DrrB"/>
    <property type="match status" value="1"/>
</dbReference>
<protein>
    <recommendedName>
        <fullName evidence="4">Nodulation protein J</fullName>
    </recommendedName>
</protein>
<keyword evidence="5" id="KW-0813">Transport</keyword>
<dbReference type="PANTHER" id="PTHR43229:SF2">
    <property type="entry name" value="NODULATION PROTEIN J"/>
    <property type="match status" value="1"/>
</dbReference>
<reference evidence="15" key="1">
    <citation type="submission" date="2018-05" db="EMBL/GenBank/DDBJ databases">
        <authorList>
            <person name="Lanie J.A."/>
            <person name="Ng W.-L."/>
            <person name="Kazmierczak K.M."/>
            <person name="Andrzejewski T.M."/>
            <person name="Davidsen T.M."/>
            <person name="Wayne K.J."/>
            <person name="Tettelin H."/>
            <person name="Glass J.I."/>
            <person name="Rusch D."/>
            <person name="Podicherti R."/>
            <person name="Tsui H.-C.T."/>
            <person name="Winkler M.E."/>
        </authorList>
    </citation>
    <scope>NUCLEOTIDE SEQUENCE</scope>
</reference>
<keyword evidence="8" id="KW-0997">Cell inner membrane</keyword>
<evidence type="ECO:0000256" key="8">
    <source>
        <dbReference type="ARBA" id="ARBA00022519"/>
    </source>
</evidence>
<dbReference type="EMBL" id="UINC01011892">
    <property type="protein sequence ID" value="SVA52214.1"/>
    <property type="molecule type" value="Genomic_DNA"/>
</dbReference>
<dbReference type="GO" id="GO:0140359">
    <property type="term" value="F:ABC-type transporter activity"/>
    <property type="evidence" value="ECO:0007669"/>
    <property type="project" value="InterPro"/>
</dbReference>
<gene>
    <name evidence="15" type="ORF">METZ01_LOCUS105068</name>
</gene>
<evidence type="ECO:0000256" key="1">
    <source>
        <dbReference type="ARBA" id="ARBA00004429"/>
    </source>
</evidence>
<feature type="transmembrane region" description="Helical" evidence="13">
    <location>
        <begin position="96"/>
        <end position="113"/>
    </location>
</feature>
<keyword evidence="6" id="KW-0536">Nodulation</keyword>
<evidence type="ECO:0000313" key="15">
    <source>
        <dbReference type="EMBL" id="SVA52214.1"/>
    </source>
</evidence>
<dbReference type="InterPro" id="IPR013525">
    <property type="entry name" value="ABC2_TM"/>
</dbReference>
<evidence type="ECO:0000256" key="3">
    <source>
        <dbReference type="ARBA" id="ARBA00011350"/>
    </source>
</evidence>
<comment type="similarity">
    <text evidence="2">Belongs to the ABC-2 integral membrane protein family. Lipooligosaccharide exporter (TC 3.A.1.102) subfamily.</text>
</comment>
<evidence type="ECO:0000256" key="11">
    <source>
        <dbReference type="ARBA" id="ARBA00023136"/>
    </source>
</evidence>
<dbReference type="PROSITE" id="PS51012">
    <property type="entry name" value="ABC_TM2"/>
    <property type="match status" value="1"/>
</dbReference>
<feature type="transmembrane region" description="Helical" evidence="13">
    <location>
        <begin position="13"/>
        <end position="29"/>
    </location>
</feature>
<dbReference type="GO" id="GO:0015772">
    <property type="term" value="P:oligosaccharide transport"/>
    <property type="evidence" value="ECO:0007669"/>
    <property type="project" value="InterPro"/>
</dbReference>
<evidence type="ECO:0000256" key="7">
    <source>
        <dbReference type="ARBA" id="ARBA00022475"/>
    </source>
</evidence>
<keyword evidence="7" id="KW-1003">Cell membrane</keyword>
<dbReference type="InterPro" id="IPR000412">
    <property type="entry name" value="ABC_2_transport"/>
</dbReference>
<dbReference type="AlphaFoldDB" id="A0A381WI88"/>
<feature type="transmembrane region" description="Helical" evidence="13">
    <location>
        <begin position="149"/>
        <end position="168"/>
    </location>
</feature>
<keyword evidence="11 13" id="KW-0472">Membrane</keyword>
<name>A0A381WI88_9ZZZZ</name>
<evidence type="ECO:0000256" key="2">
    <source>
        <dbReference type="ARBA" id="ARBA00008394"/>
    </source>
</evidence>
<feature type="transmembrane region" description="Helical" evidence="13">
    <location>
        <begin position="120"/>
        <end position="143"/>
    </location>
</feature>
<evidence type="ECO:0000256" key="13">
    <source>
        <dbReference type="SAM" id="Phobius"/>
    </source>
</evidence>
<sequence length="233" mass="25529">MAIGSALTQFGEPFIYLLGLGYGLGMFIGEMAEIPYLAFLASGFVAFSATNTATFEGMWSVYTRMVPQQTYEAILATPTRVDDIVLGELLWCSTKGLFSGTAILVVATILGAVESWTAIFALPILFLTGFCFAAPALIMTAVARGYEFFTYYYTLVITPMFILSGVFYPTTALPEVMQSVVSFLPLTHAVAIIRPLVIGQPISDFWFHFSYLCVFGAVGMYVAVAMVRRRLII</sequence>
<feature type="transmembrane region" description="Helical" evidence="13">
    <location>
        <begin position="205"/>
        <end position="227"/>
    </location>
</feature>
<evidence type="ECO:0000259" key="14">
    <source>
        <dbReference type="PROSITE" id="PS51012"/>
    </source>
</evidence>
<dbReference type="InterPro" id="IPR047817">
    <property type="entry name" value="ABC2_TM_bact-type"/>
</dbReference>
<comment type="subcellular location">
    <subcellularLocation>
        <location evidence="1">Cell inner membrane</location>
        <topology evidence="1">Multi-pass membrane protein</topology>
    </subcellularLocation>
</comment>
<dbReference type="InterPro" id="IPR005981">
    <property type="entry name" value="ABC_transptNodJ"/>
</dbReference>
<proteinExistence type="inferred from homology"/>
<dbReference type="Pfam" id="PF01061">
    <property type="entry name" value="ABC2_membrane"/>
    <property type="match status" value="1"/>
</dbReference>